<feature type="signal peptide" evidence="10">
    <location>
        <begin position="1"/>
        <end position="21"/>
    </location>
</feature>
<dbReference type="PANTHER" id="PTHR27000:SF775">
    <property type="entry name" value="PLANT INTRACELLULAR RAS-GROUP-RELATED LRR PROTEIN 3"/>
    <property type="match status" value="1"/>
</dbReference>
<dbReference type="Gene3D" id="1.10.510.10">
    <property type="entry name" value="Transferase(Phosphotransferase) domain 1"/>
    <property type="match status" value="1"/>
</dbReference>
<sequence>MAKASSALLLCLSLLFFSALADTDPNDVLKHMYITLNQSIQLIGWHLNGGDPCGKPSWKGIYCDGQSIVQIKLSGLDLFGRLEGRFDLQNLKHLDLSSNRIQGDIPFLLPPNATHIDLSSNQFSGSLPYALTFLKHLGYLNLSHNALYGELGNIFGGLPSLVLMDLAYNHLSGDLPLSFGDLNNLTSLYLQNNSFSGSVSILANIPLTDLFIQNNHFSGELPYQFLFLYNFWYSGNDFLKNSNVEENSSQLLRRHGDYESGILLVDGKDFQRSVPSTLEPTDAAFERLRLATHDFSQVRFLRTERDYGLEHLTWVDRVELSYMIALELQKLHVDDTGILDDGCTVSYTFGMFLFELLTGKHTLVRSIAEVDPFIYLTDHSKDIRHIVDHNMKGTHTRGMIRDMRTFGDMLWRCIQAEPDLRPTMSEIVESLKDLRVPKN</sequence>
<dbReference type="Gene3D" id="3.80.10.10">
    <property type="entry name" value="Ribonuclease Inhibitor"/>
    <property type="match status" value="1"/>
</dbReference>
<dbReference type="PROSITE" id="PS51450">
    <property type="entry name" value="LRR"/>
    <property type="match status" value="1"/>
</dbReference>
<keyword evidence="6" id="KW-1133">Transmembrane helix</keyword>
<dbReference type="InterPro" id="IPR001611">
    <property type="entry name" value="Leu-rich_rpt"/>
</dbReference>
<evidence type="ECO:0000313" key="11">
    <source>
        <dbReference type="EMBL" id="KAF5187700.1"/>
    </source>
</evidence>
<comment type="caution">
    <text evidence="11">The sequence shown here is derived from an EMBL/GenBank/DDBJ whole genome shotgun (WGS) entry which is preliminary data.</text>
</comment>
<accession>A0A7J6VU51</accession>
<keyword evidence="5" id="KW-0677">Repeat</keyword>
<dbReference type="SUPFAM" id="SSF56112">
    <property type="entry name" value="Protein kinase-like (PK-like)"/>
    <property type="match status" value="1"/>
</dbReference>
<keyword evidence="3" id="KW-0812">Transmembrane</keyword>
<evidence type="ECO:0000256" key="2">
    <source>
        <dbReference type="ARBA" id="ARBA00022614"/>
    </source>
</evidence>
<protein>
    <submittedName>
        <fullName evidence="11">Strubbelig-receptor family</fullName>
    </submittedName>
</protein>
<dbReference type="OrthoDB" id="1055097at2759"/>
<proteinExistence type="predicted"/>
<dbReference type="Proteomes" id="UP000554482">
    <property type="component" value="Unassembled WGS sequence"/>
</dbReference>
<evidence type="ECO:0000256" key="3">
    <source>
        <dbReference type="ARBA" id="ARBA00022692"/>
    </source>
</evidence>
<dbReference type="PANTHER" id="PTHR27000">
    <property type="entry name" value="LEUCINE-RICH REPEAT RECEPTOR-LIKE PROTEIN KINASE FAMILY PROTEIN-RELATED"/>
    <property type="match status" value="1"/>
</dbReference>
<dbReference type="InterPro" id="IPR032675">
    <property type="entry name" value="LRR_dom_sf"/>
</dbReference>
<evidence type="ECO:0000256" key="5">
    <source>
        <dbReference type="ARBA" id="ARBA00022737"/>
    </source>
</evidence>
<evidence type="ECO:0000256" key="7">
    <source>
        <dbReference type="ARBA" id="ARBA00023136"/>
    </source>
</evidence>
<feature type="chain" id="PRO_5029613519" evidence="10">
    <location>
        <begin position="22"/>
        <end position="439"/>
    </location>
</feature>
<comment type="subcellular location">
    <subcellularLocation>
        <location evidence="1">Membrane</location>
        <topology evidence="1">Single-pass membrane protein</topology>
    </subcellularLocation>
</comment>
<evidence type="ECO:0000256" key="4">
    <source>
        <dbReference type="ARBA" id="ARBA00022729"/>
    </source>
</evidence>
<evidence type="ECO:0000256" key="6">
    <source>
        <dbReference type="ARBA" id="ARBA00022989"/>
    </source>
</evidence>
<dbReference type="InterPro" id="IPR011009">
    <property type="entry name" value="Kinase-like_dom_sf"/>
</dbReference>
<organism evidence="11 12">
    <name type="scientific">Thalictrum thalictroides</name>
    <name type="common">Rue-anemone</name>
    <name type="synonym">Anemone thalictroides</name>
    <dbReference type="NCBI Taxonomy" id="46969"/>
    <lineage>
        <taxon>Eukaryota</taxon>
        <taxon>Viridiplantae</taxon>
        <taxon>Streptophyta</taxon>
        <taxon>Embryophyta</taxon>
        <taxon>Tracheophyta</taxon>
        <taxon>Spermatophyta</taxon>
        <taxon>Magnoliopsida</taxon>
        <taxon>Ranunculales</taxon>
        <taxon>Ranunculaceae</taxon>
        <taxon>Thalictroideae</taxon>
        <taxon>Thalictrum</taxon>
    </lineage>
</organism>
<name>A0A7J6VU51_THATH</name>
<dbReference type="Pfam" id="PF00560">
    <property type="entry name" value="LRR_1"/>
    <property type="match status" value="4"/>
</dbReference>
<evidence type="ECO:0000256" key="9">
    <source>
        <dbReference type="ARBA" id="ARBA00023180"/>
    </source>
</evidence>
<keyword evidence="7" id="KW-0472">Membrane</keyword>
<dbReference type="FunFam" id="3.80.10.10:FF:000062">
    <property type="entry name" value="protein STRUBBELIG-RECEPTOR FAMILY 3"/>
    <property type="match status" value="1"/>
</dbReference>
<keyword evidence="12" id="KW-1185">Reference proteome</keyword>
<keyword evidence="4 10" id="KW-0732">Signal</keyword>
<keyword evidence="9" id="KW-0325">Glycoprotein</keyword>
<dbReference type="AlphaFoldDB" id="A0A7J6VU51"/>
<dbReference type="GO" id="GO:0016020">
    <property type="term" value="C:membrane"/>
    <property type="evidence" value="ECO:0007669"/>
    <property type="project" value="UniProtKB-SubCell"/>
</dbReference>
<keyword evidence="8 11" id="KW-0675">Receptor</keyword>
<keyword evidence="2" id="KW-0433">Leucine-rich repeat</keyword>
<evidence type="ECO:0000313" key="12">
    <source>
        <dbReference type="Proteomes" id="UP000554482"/>
    </source>
</evidence>
<dbReference type="EMBL" id="JABWDY010027684">
    <property type="protein sequence ID" value="KAF5187700.1"/>
    <property type="molecule type" value="Genomic_DNA"/>
</dbReference>
<gene>
    <name evidence="11" type="ORF">FRX31_022713</name>
</gene>
<evidence type="ECO:0000256" key="8">
    <source>
        <dbReference type="ARBA" id="ARBA00023170"/>
    </source>
</evidence>
<evidence type="ECO:0000256" key="10">
    <source>
        <dbReference type="SAM" id="SignalP"/>
    </source>
</evidence>
<reference evidence="11 12" key="1">
    <citation type="submission" date="2020-06" db="EMBL/GenBank/DDBJ databases">
        <title>Transcriptomic and genomic resources for Thalictrum thalictroides and T. hernandezii: Facilitating candidate gene discovery in an emerging model plant lineage.</title>
        <authorList>
            <person name="Arias T."/>
            <person name="Riano-Pachon D.M."/>
            <person name="Di Stilio V.S."/>
        </authorList>
    </citation>
    <scope>NUCLEOTIDE SEQUENCE [LARGE SCALE GENOMIC DNA]</scope>
    <source>
        <strain evidence="12">cv. WT478/WT964</strain>
        <tissue evidence="11">Leaves</tissue>
    </source>
</reference>
<dbReference type="SUPFAM" id="SSF52058">
    <property type="entry name" value="L domain-like"/>
    <property type="match status" value="1"/>
</dbReference>
<evidence type="ECO:0000256" key="1">
    <source>
        <dbReference type="ARBA" id="ARBA00004167"/>
    </source>
</evidence>